<dbReference type="InterPro" id="IPR001789">
    <property type="entry name" value="Sig_transdc_resp-reg_receiver"/>
</dbReference>
<comment type="catalytic activity">
    <reaction evidence="1">
        <text>ATP + protein L-histidine = ADP + protein N-phospho-L-histidine.</text>
        <dbReference type="EC" id="2.7.13.3"/>
    </reaction>
</comment>
<accession>A0A426U0P3</accession>
<feature type="transmembrane region" description="Helical" evidence="12">
    <location>
        <begin position="118"/>
        <end position="135"/>
    </location>
</feature>
<dbReference type="InterPro" id="IPR013655">
    <property type="entry name" value="PAS_fold_3"/>
</dbReference>
<evidence type="ECO:0000259" key="16">
    <source>
        <dbReference type="PROSITE" id="PS50112"/>
    </source>
</evidence>
<dbReference type="PANTHER" id="PTHR24421:SF10">
    <property type="entry name" value="NITRATE_NITRITE SENSOR PROTEIN NARQ"/>
    <property type="match status" value="1"/>
</dbReference>
<dbReference type="SMART" id="SM00448">
    <property type="entry name" value="REC"/>
    <property type="match status" value="1"/>
</dbReference>
<reference evidence="18 19" key="1">
    <citation type="submission" date="2018-12" db="EMBL/GenBank/DDBJ databases">
        <title>Genome Sequence of Candidatus Viridilinea halotolerans isolated from saline sulfide-rich spring.</title>
        <authorList>
            <person name="Grouzdev D.S."/>
            <person name="Burganskaya E.I."/>
            <person name="Krutkina M.S."/>
            <person name="Sukhacheva M.V."/>
            <person name="Gorlenko V.M."/>
        </authorList>
    </citation>
    <scope>NUCLEOTIDE SEQUENCE [LARGE SCALE GENOMIC DNA]</scope>
    <source>
        <strain evidence="18">Chok-6</strain>
    </source>
</reference>
<dbReference type="NCBIfam" id="TIGR00229">
    <property type="entry name" value="sensory_box"/>
    <property type="match status" value="1"/>
</dbReference>
<evidence type="ECO:0000256" key="1">
    <source>
        <dbReference type="ARBA" id="ARBA00000085"/>
    </source>
</evidence>
<dbReference type="SUPFAM" id="SSF46894">
    <property type="entry name" value="C-terminal effector domain of the bipartite response regulators"/>
    <property type="match status" value="1"/>
</dbReference>
<dbReference type="SUPFAM" id="SSF55874">
    <property type="entry name" value="ATPase domain of HSP90 chaperone/DNA topoisomerase II/histidine kinase"/>
    <property type="match status" value="1"/>
</dbReference>
<feature type="transmembrane region" description="Helical" evidence="12">
    <location>
        <begin position="24"/>
        <end position="42"/>
    </location>
</feature>
<dbReference type="GO" id="GO:0000155">
    <property type="term" value="F:phosphorelay sensor kinase activity"/>
    <property type="evidence" value="ECO:0007669"/>
    <property type="project" value="InterPro"/>
</dbReference>
<dbReference type="Pfam" id="PF00672">
    <property type="entry name" value="HAMP"/>
    <property type="match status" value="1"/>
</dbReference>
<dbReference type="InterPro" id="IPR035965">
    <property type="entry name" value="PAS-like_dom_sf"/>
</dbReference>
<comment type="caution">
    <text evidence="18">The sequence shown here is derived from an EMBL/GenBank/DDBJ whole genome shotgun (WGS) entry which is preliminary data.</text>
</comment>
<dbReference type="Pfam" id="PF08447">
    <property type="entry name" value="PAS_3"/>
    <property type="match status" value="1"/>
</dbReference>
<dbReference type="SMART" id="SM00387">
    <property type="entry name" value="HATPase_c"/>
    <property type="match status" value="1"/>
</dbReference>
<keyword evidence="12" id="KW-1133">Transmembrane helix</keyword>
<dbReference type="Pfam" id="PF02518">
    <property type="entry name" value="HATPase_c"/>
    <property type="match status" value="1"/>
</dbReference>
<sequence length="951" mass="105932">MHVQSRGTNTFFTPMMLHFTPTSAIYFTHTLLAALTSSFLFWRAQQVPQKKNMLRAAAATFMAIGIALFLTLIEISLAEPHNYYATFFIMSAMALISLPLLVFIYHLPVWSSRHRREFQFAFGFMLLRLLYELHWGIVRTWSLATEGVIIERRPLFADLLLLMSVIWLTVSVVAQVRRSRQQLGKFVIEGLLVLALTIPPAIGVLLYTLHLIDHDLLAMVRDVCFLLNIPLVILIFLDLFPEAISLMVRMLAVALVLVFATINVAALLLGLVLSDAYELHQAVQLLMVLAVVTTLLLSASLPLLLWRSVFGPLHALLRGVRQVQSGALDVQVPVSFANEMGELTNAFNRMVAQVRTTVNGLEQRVRERTVDLKRSETRYRELVEQIDEVIFRLGMPEAWVEYVSPSVERMLGYPVARVLQGPLFLGEFLHPDDRPLVLTQMQALAQGEIRPQYEYRVFDAHGRERWLQQSNTGIYVGDHLVAIEGICRDATEAKLNESLMLTQQRELAALRERERISRDLHDGLGQTMGYVNLQTQTATTLIQTGKVTQAQHLLNQVKQVAQHAHSDVRRYILDLRLPAVELAHSTWMDTLRQQMENFSQMYGLELQLSCSPSFNDDGLVPELGQEILQIIQEALNNVQKHARVNAAQVVVQQRLNQVSVTIADQGVGFSPGAPEREADAQGRQGGLGLRSMGERAALIGASLQIDSAPGAGTHVVLTVPLPSVALEHVPAHAQDYGAHAQPLRVLLVDDHALFLDGLRNMLAVRGMQVVGMAHDGLEAQALAQQLRPDIILMDMHMPRCDGLAATAAIKTTLPSVKILMLTVDANEASLFAALRVGATGYLLKSLESADLFNLIMEATRGEVVLSQGLAAQTLAALEAEAAPTLPNDPRLTKLSPRQRDILERVANYQTYREIAREFNVSEATIKYHMGQIVEQLQVANRREAIALVRQG</sequence>
<dbReference type="InterPro" id="IPR050482">
    <property type="entry name" value="Sensor_HK_TwoCompSys"/>
</dbReference>
<dbReference type="Gene3D" id="3.40.50.2300">
    <property type="match status" value="1"/>
</dbReference>
<feature type="domain" description="PAS" evidence="16">
    <location>
        <begin position="375"/>
        <end position="448"/>
    </location>
</feature>
<dbReference type="InterPro" id="IPR058245">
    <property type="entry name" value="NreC/VraR/RcsB-like_REC"/>
</dbReference>
<keyword evidence="5" id="KW-0808">Transferase</keyword>
<dbReference type="CDD" id="cd06225">
    <property type="entry name" value="HAMP"/>
    <property type="match status" value="1"/>
</dbReference>
<dbReference type="InterPro" id="IPR011006">
    <property type="entry name" value="CheY-like_superfamily"/>
</dbReference>
<dbReference type="PROSITE" id="PS50885">
    <property type="entry name" value="HAMP"/>
    <property type="match status" value="1"/>
</dbReference>
<dbReference type="Pfam" id="PF00196">
    <property type="entry name" value="GerE"/>
    <property type="match status" value="1"/>
</dbReference>
<dbReference type="PROSITE" id="PS50110">
    <property type="entry name" value="RESPONSE_REGULATORY"/>
    <property type="match status" value="1"/>
</dbReference>
<dbReference type="InterPro" id="IPR000792">
    <property type="entry name" value="Tscrpt_reg_LuxR_C"/>
</dbReference>
<dbReference type="EMBL" id="RSAS01000388">
    <property type="protein sequence ID" value="RRR72516.1"/>
    <property type="molecule type" value="Genomic_DNA"/>
</dbReference>
<dbReference type="GO" id="GO:0016020">
    <property type="term" value="C:membrane"/>
    <property type="evidence" value="ECO:0007669"/>
    <property type="project" value="UniProtKB-SubCell"/>
</dbReference>
<evidence type="ECO:0000256" key="4">
    <source>
        <dbReference type="ARBA" id="ARBA00022553"/>
    </source>
</evidence>
<evidence type="ECO:0000256" key="8">
    <source>
        <dbReference type="ARBA" id="ARBA00022840"/>
    </source>
</evidence>
<feature type="transmembrane region" description="Helical" evidence="12">
    <location>
        <begin position="186"/>
        <end position="212"/>
    </location>
</feature>
<keyword evidence="4 11" id="KW-0597">Phosphoprotein</keyword>
<dbReference type="InterPro" id="IPR036890">
    <property type="entry name" value="HATPase_C_sf"/>
</dbReference>
<dbReference type="PANTHER" id="PTHR24421">
    <property type="entry name" value="NITRATE/NITRITE SENSOR PROTEIN NARX-RELATED"/>
    <property type="match status" value="1"/>
</dbReference>
<evidence type="ECO:0000256" key="12">
    <source>
        <dbReference type="SAM" id="Phobius"/>
    </source>
</evidence>
<evidence type="ECO:0000256" key="7">
    <source>
        <dbReference type="ARBA" id="ARBA00022777"/>
    </source>
</evidence>
<dbReference type="InterPro" id="IPR005467">
    <property type="entry name" value="His_kinase_dom"/>
</dbReference>
<feature type="domain" description="Histidine kinase" evidence="14">
    <location>
        <begin position="515"/>
        <end position="723"/>
    </location>
</feature>
<dbReference type="CDD" id="cd17535">
    <property type="entry name" value="REC_NarL-like"/>
    <property type="match status" value="1"/>
</dbReference>
<keyword evidence="9" id="KW-0902">Two-component regulatory system</keyword>
<evidence type="ECO:0000259" key="17">
    <source>
        <dbReference type="PROSITE" id="PS50885"/>
    </source>
</evidence>
<dbReference type="Pfam" id="PF07730">
    <property type="entry name" value="HisKA_3"/>
    <property type="match status" value="1"/>
</dbReference>
<gene>
    <name evidence="18" type="ORF">EI684_10045</name>
</gene>
<dbReference type="GO" id="GO:0003677">
    <property type="term" value="F:DNA binding"/>
    <property type="evidence" value="ECO:0007669"/>
    <property type="project" value="UniProtKB-KW"/>
</dbReference>
<feature type="transmembrane region" description="Helical" evidence="12">
    <location>
        <begin position="155"/>
        <end position="174"/>
    </location>
</feature>
<evidence type="ECO:0000256" key="9">
    <source>
        <dbReference type="ARBA" id="ARBA00023012"/>
    </source>
</evidence>
<dbReference type="GO" id="GO:0046983">
    <property type="term" value="F:protein dimerization activity"/>
    <property type="evidence" value="ECO:0007669"/>
    <property type="project" value="InterPro"/>
</dbReference>
<dbReference type="SUPFAM" id="SSF52172">
    <property type="entry name" value="CheY-like"/>
    <property type="match status" value="1"/>
</dbReference>
<evidence type="ECO:0000313" key="18">
    <source>
        <dbReference type="EMBL" id="RRR72516.1"/>
    </source>
</evidence>
<dbReference type="InterPro" id="IPR003660">
    <property type="entry name" value="HAMP_dom"/>
</dbReference>
<dbReference type="Proteomes" id="UP000280307">
    <property type="component" value="Unassembled WGS sequence"/>
</dbReference>
<dbReference type="CDD" id="cd00130">
    <property type="entry name" value="PAS"/>
    <property type="match status" value="1"/>
</dbReference>
<dbReference type="Pfam" id="PF00072">
    <property type="entry name" value="Response_reg"/>
    <property type="match status" value="1"/>
</dbReference>
<feature type="modified residue" description="4-aspartylphosphate" evidence="11">
    <location>
        <position position="794"/>
    </location>
</feature>
<dbReference type="Gene3D" id="6.10.340.10">
    <property type="match status" value="1"/>
</dbReference>
<dbReference type="InterPro" id="IPR011712">
    <property type="entry name" value="Sig_transdc_His_kin_sub3_dim/P"/>
</dbReference>
<dbReference type="InterPro" id="IPR016032">
    <property type="entry name" value="Sig_transdc_resp-reg_C-effctor"/>
</dbReference>
<dbReference type="SUPFAM" id="SSF55785">
    <property type="entry name" value="PYP-like sensor domain (PAS domain)"/>
    <property type="match status" value="1"/>
</dbReference>
<feature type="transmembrane region" description="Helical" evidence="12">
    <location>
        <begin position="285"/>
        <end position="306"/>
    </location>
</feature>
<dbReference type="Gene3D" id="1.20.5.1930">
    <property type="match status" value="1"/>
</dbReference>
<evidence type="ECO:0000259" key="15">
    <source>
        <dbReference type="PROSITE" id="PS50110"/>
    </source>
</evidence>
<keyword evidence="12" id="KW-0812">Transmembrane</keyword>
<evidence type="ECO:0000313" key="19">
    <source>
        <dbReference type="Proteomes" id="UP000280307"/>
    </source>
</evidence>
<protein>
    <recommendedName>
        <fullName evidence="3">histidine kinase</fullName>
        <ecNumber evidence="3">2.7.13.3</ecNumber>
    </recommendedName>
</protein>
<keyword evidence="10" id="KW-0238">DNA-binding</keyword>
<dbReference type="Gene3D" id="3.30.450.20">
    <property type="entry name" value="PAS domain"/>
    <property type="match status" value="1"/>
</dbReference>
<evidence type="ECO:0000256" key="11">
    <source>
        <dbReference type="PROSITE-ProRule" id="PRU00169"/>
    </source>
</evidence>
<dbReference type="PROSITE" id="PS50043">
    <property type="entry name" value="HTH_LUXR_2"/>
    <property type="match status" value="1"/>
</dbReference>
<evidence type="ECO:0000259" key="14">
    <source>
        <dbReference type="PROSITE" id="PS50109"/>
    </source>
</evidence>
<dbReference type="Gene3D" id="3.30.565.10">
    <property type="entry name" value="Histidine kinase-like ATPase, C-terminal domain"/>
    <property type="match status" value="1"/>
</dbReference>
<feature type="transmembrane region" description="Helical" evidence="12">
    <location>
        <begin position="252"/>
        <end position="273"/>
    </location>
</feature>
<dbReference type="InterPro" id="IPR000014">
    <property type="entry name" value="PAS"/>
</dbReference>
<keyword evidence="12" id="KW-0472">Membrane</keyword>
<proteinExistence type="predicted"/>
<dbReference type="SMART" id="SM00421">
    <property type="entry name" value="HTH_LUXR"/>
    <property type="match status" value="1"/>
</dbReference>
<dbReference type="SUPFAM" id="SSF158472">
    <property type="entry name" value="HAMP domain-like"/>
    <property type="match status" value="1"/>
</dbReference>
<evidence type="ECO:0000256" key="5">
    <source>
        <dbReference type="ARBA" id="ARBA00022679"/>
    </source>
</evidence>
<evidence type="ECO:0000259" key="13">
    <source>
        <dbReference type="PROSITE" id="PS50043"/>
    </source>
</evidence>
<dbReference type="CDD" id="cd16917">
    <property type="entry name" value="HATPase_UhpB-NarQ-NarX-like"/>
    <property type="match status" value="1"/>
</dbReference>
<dbReference type="GO" id="GO:0005524">
    <property type="term" value="F:ATP binding"/>
    <property type="evidence" value="ECO:0007669"/>
    <property type="project" value="UniProtKB-KW"/>
</dbReference>
<dbReference type="GO" id="GO:0006355">
    <property type="term" value="P:regulation of DNA-templated transcription"/>
    <property type="evidence" value="ECO:0007669"/>
    <property type="project" value="InterPro"/>
</dbReference>
<dbReference type="AlphaFoldDB" id="A0A426U0P3"/>
<feature type="transmembrane region" description="Helical" evidence="12">
    <location>
        <begin position="83"/>
        <end position="106"/>
    </location>
</feature>
<feature type="domain" description="HTH luxR-type" evidence="13">
    <location>
        <begin position="887"/>
        <end position="951"/>
    </location>
</feature>
<name>A0A426U0P3_9CHLR</name>
<dbReference type="InterPro" id="IPR003594">
    <property type="entry name" value="HATPase_dom"/>
</dbReference>
<evidence type="ECO:0000256" key="10">
    <source>
        <dbReference type="ARBA" id="ARBA00023125"/>
    </source>
</evidence>
<organism evidence="18 19">
    <name type="scientific">Candidatus Viridilinea halotolerans</name>
    <dbReference type="NCBI Taxonomy" id="2491704"/>
    <lineage>
        <taxon>Bacteria</taxon>
        <taxon>Bacillati</taxon>
        <taxon>Chloroflexota</taxon>
        <taxon>Chloroflexia</taxon>
        <taxon>Chloroflexales</taxon>
        <taxon>Chloroflexineae</taxon>
        <taxon>Oscillochloridaceae</taxon>
        <taxon>Candidatus Viridilinea</taxon>
    </lineage>
</organism>
<comment type="subcellular location">
    <subcellularLocation>
        <location evidence="2">Membrane</location>
    </subcellularLocation>
</comment>
<dbReference type="PROSITE" id="PS50112">
    <property type="entry name" value="PAS"/>
    <property type="match status" value="1"/>
</dbReference>
<feature type="domain" description="HAMP" evidence="17">
    <location>
        <begin position="307"/>
        <end position="359"/>
    </location>
</feature>
<evidence type="ECO:0000256" key="3">
    <source>
        <dbReference type="ARBA" id="ARBA00012438"/>
    </source>
</evidence>
<keyword evidence="7" id="KW-0418">Kinase</keyword>
<dbReference type="SMART" id="SM00304">
    <property type="entry name" value="HAMP"/>
    <property type="match status" value="1"/>
</dbReference>
<dbReference type="SMART" id="SM00091">
    <property type="entry name" value="PAS"/>
    <property type="match status" value="1"/>
</dbReference>
<dbReference type="EC" id="2.7.13.3" evidence="3"/>
<dbReference type="PROSITE" id="PS50109">
    <property type="entry name" value="HIS_KIN"/>
    <property type="match status" value="1"/>
</dbReference>
<keyword evidence="6" id="KW-0547">Nucleotide-binding</keyword>
<evidence type="ECO:0000256" key="6">
    <source>
        <dbReference type="ARBA" id="ARBA00022741"/>
    </source>
</evidence>
<feature type="domain" description="Response regulatory" evidence="15">
    <location>
        <begin position="744"/>
        <end position="859"/>
    </location>
</feature>
<keyword evidence="8" id="KW-0067">ATP-binding</keyword>
<dbReference type="CDD" id="cd06170">
    <property type="entry name" value="LuxR_C_like"/>
    <property type="match status" value="1"/>
</dbReference>
<feature type="transmembrane region" description="Helical" evidence="12">
    <location>
        <begin position="54"/>
        <end position="77"/>
    </location>
</feature>
<evidence type="ECO:0000256" key="2">
    <source>
        <dbReference type="ARBA" id="ARBA00004370"/>
    </source>
</evidence>